<evidence type="ECO:0000313" key="1">
    <source>
        <dbReference type="EMBL" id="KAK3791321.1"/>
    </source>
</evidence>
<accession>A0AAE1AQ69</accession>
<sequence length="96" mass="10068">MRLCQIISSIRADHSAMPEAAVAAYTCVQSPFLMTIRQDITNLVCGSGKCSLGGGVVRSKSQLSSSLMMTAADPTPRCGVLTDVPLYGFAKSPNVS</sequence>
<dbReference type="EMBL" id="JAWDGP010001473">
    <property type="protein sequence ID" value="KAK3791321.1"/>
    <property type="molecule type" value="Genomic_DNA"/>
</dbReference>
<gene>
    <name evidence="1" type="ORF">RRG08_012507</name>
</gene>
<keyword evidence="2" id="KW-1185">Reference proteome</keyword>
<comment type="caution">
    <text evidence="1">The sequence shown here is derived from an EMBL/GenBank/DDBJ whole genome shotgun (WGS) entry which is preliminary data.</text>
</comment>
<dbReference type="AlphaFoldDB" id="A0AAE1AQ69"/>
<organism evidence="1 2">
    <name type="scientific">Elysia crispata</name>
    <name type="common">lettuce slug</name>
    <dbReference type="NCBI Taxonomy" id="231223"/>
    <lineage>
        <taxon>Eukaryota</taxon>
        <taxon>Metazoa</taxon>
        <taxon>Spiralia</taxon>
        <taxon>Lophotrochozoa</taxon>
        <taxon>Mollusca</taxon>
        <taxon>Gastropoda</taxon>
        <taxon>Heterobranchia</taxon>
        <taxon>Euthyneura</taxon>
        <taxon>Panpulmonata</taxon>
        <taxon>Sacoglossa</taxon>
        <taxon>Placobranchoidea</taxon>
        <taxon>Plakobranchidae</taxon>
        <taxon>Elysia</taxon>
    </lineage>
</organism>
<dbReference type="Proteomes" id="UP001283361">
    <property type="component" value="Unassembled WGS sequence"/>
</dbReference>
<evidence type="ECO:0000313" key="2">
    <source>
        <dbReference type="Proteomes" id="UP001283361"/>
    </source>
</evidence>
<name>A0AAE1AQ69_9GAST</name>
<reference evidence="1" key="1">
    <citation type="journal article" date="2023" name="G3 (Bethesda)">
        <title>A reference genome for the long-term kleptoplast-retaining sea slug Elysia crispata morphotype clarki.</title>
        <authorList>
            <person name="Eastman K.E."/>
            <person name="Pendleton A.L."/>
            <person name="Shaikh M.A."/>
            <person name="Suttiyut T."/>
            <person name="Ogas R."/>
            <person name="Tomko P."/>
            <person name="Gavelis G."/>
            <person name="Widhalm J.R."/>
            <person name="Wisecaver J.H."/>
        </authorList>
    </citation>
    <scope>NUCLEOTIDE SEQUENCE</scope>
    <source>
        <strain evidence="1">ECLA1</strain>
    </source>
</reference>
<proteinExistence type="predicted"/>
<protein>
    <submittedName>
        <fullName evidence="1">Uncharacterized protein</fullName>
    </submittedName>
</protein>